<dbReference type="PANTHER" id="PTHR10937">
    <property type="entry name" value="GLUCOSAMINE--FRUCTOSE-6-PHOSPHATE AMINOTRANSFERASE, ISOMERIZING"/>
    <property type="match status" value="1"/>
</dbReference>
<name>A0A135HQ65_9HYPH</name>
<dbReference type="Proteomes" id="UP000070107">
    <property type="component" value="Unassembled WGS sequence"/>
</dbReference>
<evidence type="ECO:0000313" key="7">
    <source>
        <dbReference type="EMBL" id="KXF75341.1"/>
    </source>
</evidence>
<evidence type="ECO:0000256" key="3">
    <source>
        <dbReference type="ARBA" id="ARBA00016090"/>
    </source>
</evidence>
<dbReference type="PANTHER" id="PTHR10937:SF0">
    <property type="entry name" value="GLUTAMINE--FRUCTOSE-6-PHOSPHATE TRANSAMINASE (ISOMERIZING)"/>
    <property type="match status" value="1"/>
</dbReference>
<dbReference type="OrthoDB" id="7874969at2"/>
<dbReference type="RefSeq" id="WP_068884545.1">
    <property type="nucleotide sequence ID" value="NZ_LNTU01000038.1"/>
</dbReference>
<dbReference type="EMBL" id="LNTU01000038">
    <property type="protein sequence ID" value="KXF75341.1"/>
    <property type="molecule type" value="Genomic_DNA"/>
</dbReference>
<evidence type="ECO:0000256" key="1">
    <source>
        <dbReference type="ARBA" id="ARBA00001031"/>
    </source>
</evidence>
<organism evidence="7 8">
    <name type="scientific">Paramesorhizobium deserti</name>
    <dbReference type="NCBI Taxonomy" id="1494590"/>
    <lineage>
        <taxon>Bacteria</taxon>
        <taxon>Pseudomonadati</taxon>
        <taxon>Pseudomonadota</taxon>
        <taxon>Alphaproteobacteria</taxon>
        <taxon>Hyphomicrobiales</taxon>
        <taxon>Phyllobacteriaceae</taxon>
        <taxon>Paramesorhizobium</taxon>
    </lineage>
</organism>
<accession>A0A135HQ65</accession>
<keyword evidence="4 7" id="KW-0032">Aminotransferase</keyword>
<sequence>MNMTVNSLRPAGLMAIDREMARQHGDALASFENAGETAKVIANSLKRTGRLLLLGMGGSHAVGRAMEPFYRELGVDAVALPLSEQLNQSLPLAGRTILMTSQSGESAEVLRFLSEAGISEGSKPEDVFGLTLEAGSTMARILPNLVGAGGTEHAFAATRSLTVTFALHAAILAALGEDQQPALTLLAHPQVPDLSTALDAMRDVSTIVTSGRRMQGVAEAIALGLTELSRLPCYSLEGGQLRHGPMEMLGPKVGIVLFRAKEATSELVARMARDAAQAGSPVVVFDASGEPPVDGIVSVPVTASSGMAAIFALLPAAQCFMVEFAASRVADAGTPVRSSKITRSE</sequence>
<dbReference type="InterPro" id="IPR001347">
    <property type="entry name" value="SIS_dom"/>
</dbReference>
<dbReference type="GO" id="GO:0006002">
    <property type="term" value="P:fructose 6-phosphate metabolic process"/>
    <property type="evidence" value="ECO:0007669"/>
    <property type="project" value="TreeGrafter"/>
</dbReference>
<gene>
    <name evidence="7" type="ORF">ATN84_18930</name>
</gene>
<dbReference type="GO" id="GO:0006487">
    <property type="term" value="P:protein N-linked glycosylation"/>
    <property type="evidence" value="ECO:0007669"/>
    <property type="project" value="TreeGrafter"/>
</dbReference>
<evidence type="ECO:0000313" key="8">
    <source>
        <dbReference type="Proteomes" id="UP000070107"/>
    </source>
</evidence>
<dbReference type="EC" id="2.6.1.16" evidence="2"/>
<dbReference type="SUPFAM" id="SSF53697">
    <property type="entry name" value="SIS domain"/>
    <property type="match status" value="1"/>
</dbReference>
<evidence type="ECO:0000256" key="4">
    <source>
        <dbReference type="ARBA" id="ARBA00022576"/>
    </source>
</evidence>
<dbReference type="GO" id="GO:0006047">
    <property type="term" value="P:UDP-N-acetylglucosamine metabolic process"/>
    <property type="evidence" value="ECO:0007669"/>
    <property type="project" value="TreeGrafter"/>
</dbReference>
<comment type="catalytic activity">
    <reaction evidence="1">
        <text>D-fructose 6-phosphate + L-glutamine = D-glucosamine 6-phosphate + L-glutamate</text>
        <dbReference type="Rhea" id="RHEA:13237"/>
        <dbReference type="ChEBI" id="CHEBI:29985"/>
        <dbReference type="ChEBI" id="CHEBI:58359"/>
        <dbReference type="ChEBI" id="CHEBI:58725"/>
        <dbReference type="ChEBI" id="CHEBI:61527"/>
        <dbReference type="EC" id="2.6.1.16"/>
    </reaction>
</comment>
<evidence type="ECO:0000256" key="5">
    <source>
        <dbReference type="ARBA" id="ARBA00022962"/>
    </source>
</evidence>
<evidence type="ECO:0000259" key="6">
    <source>
        <dbReference type="PROSITE" id="PS51464"/>
    </source>
</evidence>
<dbReference type="Gene3D" id="3.40.50.10490">
    <property type="entry name" value="Glucose-6-phosphate isomerase like protein, domain 1"/>
    <property type="match status" value="2"/>
</dbReference>
<keyword evidence="5" id="KW-0315">Glutamine amidotransferase</keyword>
<reference evidence="7 8" key="1">
    <citation type="submission" date="2015-11" db="EMBL/GenBank/DDBJ databases">
        <title>Draft genome sequence of Paramesorhizobium deserti A-3-E, a strain highly resistant to diverse beta-lactam antibiotics.</title>
        <authorList>
            <person name="Lv R."/>
            <person name="Yang X."/>
            <person name="Fang N."/>
            <person name="Guo J."/>
            <person name="Luo X."/>
            <person name="Peng F."/>
            <person name="Yang R."/>
            <person name="Cui Y."/>
            <person name="Fang C."/>
            <person name="Song Y."/>
        </authorList>
    </citation>
    <scope>NUCLEOTIDE SEQUENCE [LARGE SCALE GENOMIC DNA]</scope>
    <source>
        <strain evidence="7 8">A-3-E</strain>
    </source>
</reference>
<dbReference type="InterPro" id="IPR046348">
    <property type="entry name" value="SIS_dom_sf"/>
</dbReference>
<keyword evidence="8" id="KW-1185">Reference proteome</keyword>
<dbReference type="AlphaFoldDB" id="A0A135HQ65"/>
<protein>
    <recommendedName>
        <fullName evidence="3">Glutamine--fructose-6-phosphate aminotransferase [isomerizing]</fullName>
        <ecNumber evidence="2">2.6.1.16</ecNumber>
    </recommendedName>
</protein>
<dbReference type="GO" id="GO:0097367">
    <property type="term" value="F:carbohydrate derivative binding"/>
    <property type="evidence" value="ECO:0007669"/>
    <property type="project" value="InterPro"/>
</dbReference>
<proteinExistence type="predicted"/>
<dbReference type="GO" id="GO:0004360">
    <property type="term" value="F:glutamine-fructose-6-phosphate transaminase (isomerizing) activity"/>
    <property type="evidence" value="ECO:0007669"/>
    <property type="project" value="UniProtKB-EC"/>
</dbReference>
<feature type="domain" description="SIS" evidence="6">
    <location>
        <begin position="41"/>
        <end position="181"/>
    </location>
</feature>
<comment type="caution">
    <text evidence="7">The sequence shown here is derived from an EMBL/GenBank/DDBJ whole genome shotgun (WGS) entry which is preliminary data.</text>
</comment>
<keyword evidence="7" id="KW-0808">Transferase</keyword>
<evidence type="ECO:0000256" key="2">
    <source>
        <dbReference type="ARBA" id="ARBA00012916"/>
    </source>
</evidence>
<dbReference type="PROSITE" id="PS51464">
    <property type="entry name" value="SIS"/>
    <property type="match status" value="1"/>
</dbReference>
<dbReference type="STRING" id="1494590.ATN84_18930"/>